<evidence type="ECO:0000313" key="2">
    <source>
        <dbReference type="Proteomes" id="UP000199671"/>
    </source>
</evidence>
<reference evidence="1 2" key="1">
    <citation type="submission" date="2016-10" db="EMBL/GenBank/DDBJ databases">
        <authorList>
            <person name="de Groot N.N."/>
        </authorList>
    </citation>
    <scope>NUCLEOTIDE SEQUENCE [LARGE SCALE GENOMIC DNA]</scope>
    <source>
        <strain evidence="1 2">KPR-7B</strain>
    </source>
</reference>
<dbReference type="AlphaFoldDB" id="A0A1G9W6X1"/>
<sequence>MSLAEKVGARKEVEAMSKPITRHVKVRKGKGMARKLSEVIESTAHLIRAIGVLVDALSRWLN</sequence>
<dbReference type="EMBL" id="FNHU01000007">
    <property type="protein sequence ID" value="SDM79951.1"/>
    <property type="molecule type" value="Genomic_DNA"/>
</dbReference>
<organism evidence="1 2">
    <name type="scientific">Actinomyces ruminicola</name>
    <dbReference type="NCBI Taxonomy" id="332524"/>
    <lineage>
        <taxon>Bacteria</taxon>
        <taxon>Bacillati</taxon>
        <taxon>Actinomycetota</taxon>
        <taxon>Actinomycetes</taxon>
        <taxon>Actinomycetales</taxon>
        <taxon>Actinomycetaceae</taxon>
        <taxon>Actinomyces</taxon>
    </lineage>
</organism>
<evidence type="ECO:0000313" key="1">
    <source>
        <dbReference type="EMBL" id="SDM79951.1"/>
    </source>
</evidence>
<name>A0A1G9W6X1_9ACTO</name>
<proteinExistence type="predicted"/>
<accession>A0A1G9W6X1</accession>
<protein>
    <submittedName>
        <fullName evidence="1">Uncharacterized protein</fullName>
    </submittedName>
</protein>
<dbReference type="Proteomes" id="UP000199671">
    <property type="component" value="Unassembled WGS sequence"/>
</dbReference>
<gene>
    <name evidence="1" type="ORF">SAMN04487766_10710</name>
</gene>